<protein>
    <submittedName>
        <fullName evidence="2">ABC transporter substrate-binding protein</fullName>
    </submittedName>
</protein>
<dbReference type="PANTHER" id="PTHR36573">
    <property type="entry name" value="INTERMEMBRANE PHOSPHOLIPID TRANSPORT SYSTEM BINDING PROTEIN MLAC"/>
    <property type="match status" value="1"/>
</dbReference>
<feature type="chain" id="PRO_5026907515" evidence="1">
    <location>
        <begin position="24"/>
        <end position="202"/>
    </location>
</feature>
<sequence>MRLIRRTLAAVALSGLVAGPVQAADDPAVKTVESLYASFDGALKSGAKDVKARADAIGPAMKESFDFPAMVRVAVGPKWKAFTPEQQGALTEAFTQYFTTTYANRLAQAAGGKFEVTPQVEARGSSRVVHTKVANAQGEDSQIDFLLNPGNRVQDVLLNGDVSEVASQRTLFSDPIKAGGAEALLKFLRERTAGMLAAKPAP</sequence>
<keyword evidence="1" id="KW-0732">Signal</keyword>
<keyword evidence="3" id="KW-1185">Reference proteome</keyword>
<dbReference type="Pfam" id="PF05494">
    <property type="entry name" value="MlaC"/>
    <property type="match status" value="1"/>
</dbReference>
<reference evidence="2 3" key="1">
    <citation type="submission" date="2019-09" db="EMBL/GenBank/DDBJ databases">
        <title>YIM 132548 draft genome.</title>
        <authorList>
            <person name="Jiang L."/>
        </authorList>
    </citation>
    <scope>NUCLEOTIDE SEQUENCE [LARGE SCALE GENOMIC DNA]</scope>
    <source>
        <strain evidence="2 3">YIM 132548</strain>
    </source>
</reference>
<evidence type="ECO:0000313" key="2">
    <source>
        <dbReference type="EMBL" id="KAB1076304.1"/>
    </source>
</evidence>
<dbReference type="EMBL" id="VZZJ01000001">
    <property type="protein sequence ID" value="KAB1076304.1"/>
    <property type="molecule type" value="Genomic_DNA"/>
</dbReference>
<gene>
    <name evidence="2" type="ORF">F6X51_01840</name>
</gene>
<name>A0A6N6N021_9HYPH</name>
<dbReference type="InterPro" id="IPR008869">
    <property type="entry name" value="MlaC/ttg2D"/>
</dbReference>
<organism evidence="2 3">
    <name type="scientific">Methylobacterium planeticum</name>
    <dbReference type="NCBI Taxonomy" id="2615211"/>
    <lineage>
        <taxon>Bacteria</taxon>
        <taxon>Pseudomonadati</taxon>
        <taxon>Pseudomonadota</taxon>
        <taxon>Alphaproteobacteria</taxon>
        <taxon>Hyphomicrobiales</taxon>
        <taxon>Methylobacteriaceae</taxon>
        <taxon>Methylobacterium</taxon>
    </lineage>
</organism>
<dbReference type="InterPro" id="IPR042245">
    <property type="entry name" value="Tgt2/MlaC_sf"/>
</dbReference>
<dbReference type="Gene3D" id="3.10.450.710">
    <property type="entry name" value="Tgt2/MlaC"/>
    <property type="match status" value="1"/>
</dbReference>
<dbReference type="PANTHER" id="PTHR36573:SF1">
    <property type="entry name" value="INTERMEMBRANE PHOSPHOLIPID TRANSPORT SYSTEM BINDING PROTEIN MLAC"/>
    <property type="match status" value="1"/>
</dbReference>
<dbReference type="Proteomes" id="UP000441523">
    <property type="component" value="Unassembled WGS sequence"/>
</dbReference>
<evidence type="ECO:0000313" key="3">
    <source>
        <dbReference type="Proteomes" id="UP000441523"/>
    </source>
</evidence>
<feature type="signal peptide" evidence="1">
    <location>
        <begin position="1"/>
        <end position="23"/>
    </location>
</feature>
<comment type="caution">
    <text evidence="2">The sequence shown here is derived from an EMBL/GenBank/DDBJ whole genome shotgun (WGS) entry which is preliminary data.</text>
</comment>
<dbReference type="AlphaFoldDB" id="A0A6N6N021"/>
<accession>A0A6N6N021</accession>
<dbReference type="RefSeq" id="WP_150961399.1">
    <property type="nucleotide sequence ID" value="NZ_VZZJ01000001.1"/>
</dbReference>
<proteinExistence type="predicted"/>
<evidence type="ECO:0000256" key="1">
    <source>
        <dbReference type="SAM" id="SignalP"/>
    </source>
</evidence>